<organism evidence="3">
    <name type="scientific">Flexilinea flocculi</name>
    <dbReference type="NCBI Taxonomy" id="1678840"/>
    <lineage>
        <taxon>Bacteria</taxon>
        <taxon>Bacillati</taxon>
        <taxon>Chloroflexota</taxon>
        <taxon>Anaerolineae</taxon>
        <taxon>Anaerolineales</taxon>
        <taxon>Anaerolineaceae</taxon>
        <taxon>Flexilinea</taxon>
    </lineage>
</organism>
<gene>
    <name evidence="3" type="ORF">ATC1_131475</name>
</gene>
<feature type="domain" description="GFO/IDH/MocA-like oxidoreductase" evidence="2">
    <location>
        <begin position="131"/>
        <end position="255"/>
    </location>
</feature>
<dbReference type="SUPFAM" id="SSF51735">
    <property type="entry name" value="NAD(P)-binding Rossmann-fold domains"/>
    <property type="match status" value="1"/>
</dbReference>
<evidence type="ECO:0000313" key="4">
    <source>
        <dbReference type="Proteomes" id="UP000053370"/>
    </source>
</evidence>
<reference evidence="3" key="1">
    <citation type="journal article" date="2015" name="Genome Announc.">
        <title>Draft Genome Sequence of Anaerolineae Strain TC1, a Novel Isolate from a Methanogenic Wastewater Treatment System.</title>
        <authorList>
            <person name="Matsuura N."/>
            <person name="Tourlousse D.M."/>
            <person name="Sun L."/>
            <person name="Toyonaga M."/>
            <person name="Kuroda K."/>
            <person name="Ohashi A."/>
            <person name="Cruz R."/>
            <person name="Yamaguchi T."/>
            <person name="Sekiguchi Y."/>
        </authorList>
    </citation>
    <scope>NUCLEOTIDE SEQUENCE [LARGE SCALE GENOMIC DNA]</scope>
    <source>
        <strain evidence="3">TC1</strain>
    </source>
</reference>
<dbReference type="PANTHER" id="PTHR43377:SF1">
    <property type="entry name" value="BILIVERDIN REDUCTASE A"/>
    <property type="match status" value="1"/>
</dbReference>
<name>A0A0S7BMM0_9CHLR</name>
<dbReference type="Gene3D" id="3.40.50.720">
    <property type="entry name" value="NAD(P)-binding Rossmann-like Domain"/>
    <property type="match status" value="1"/>
</dbReference>
<dbReference type="EMBL" id="DF968181">
    <property type="protein sequence ID" value="GAP41485.1"/>
    <property type="molecule type" value="Genomic_DNA"/>
</dbReference>
<evidence type="ECO:0000313" key="3">
    <source>
        <dbReference type="EMBL" id="GAP41485.1"/>
    </source>
</evidence>
<accession>A0A0S7BMM0</accession>
<dbReference type="Proteomes" id="UP000053370">
    <property type="component" value="Unassembled WGS sequence"/>
</dbReference>
<dbReference type="Gene3D" id="3.30.360.10">
    <property type="entry name" value="Dihydrodipicolinate Reductase, domain 2"/>
    <property type="match status" value="1"/>
</dbReference>
<dbReference type="SUPFAM" id="SSF55347">
    <property type="entry name" value="Glyceraldehyde-3-phosphate dehydrogenase-like, C-terminal domain"/>
    <property type="match status" value="1"/>
</dbReference>
<dbReference type="InterPro" id="IPR055170">
    <property type="entry name" value="GFO_IDH_MocA-like_dom"/>
</dbReference>
<dbReference type="RefSeq" id="WP_062282809.1">
    <property type="nucleotide sequence ID" value="NZ_DF968181.1"/>
</dbReference>
<dbReference type="AlphaFoldDB" id="A0A0S7BMM0"/>
<dbReference type="GO" id="GO:0000166">
    <property type="term" value="F:nucleotide binding"/>
    <property type="evidence" value="ECO:0007669"/>
    <property type="project" value="InterPro"/>
</dbReference>
<evidence type="ECO:0000259" key="2">
    <source>
        <dbReference type="Pfam" id="PF22725"/>
    </source>
</evidence>
<dbReference type="Pfam" id="PF22725">
    <property type="entry name" value="GFO_IDH_MocA_C3"/>
    <property type="match status" value="1"/>
</dbReference>
<sequence>MNDFISVSIIGAGQIGQTHAESFHSLGDQVKISSIVDVDENRGRKMAEKVDAKYVADYRQVLAEKPDLVVICLPHTLHKEVGIAAAQAGCHILMEKPIANTVEEAMEIVSQCKRNHVFMAVSFAHRYRLEYQQAKRLISEGFVGKPYTVSDIFTTNGGIHVPGWVWNKKLSGGGIMMYSGIHSIDWQCWLMDSKISEVFANGLSYDESTDVEAQINGLLQFENGSTGTIIGRQPPYLVTARTRDTEVIGDKGRLRIRMGEYLDGSSEHQSFLWTTERDAPFITQAAAVIKAIRENTEPWINYHDGLRAQAVIEALYKSIECKKAIKVEYPENN</sequence>
<dbReference type="InterPro" id="IPR036291">
    <property type="entry name" value="NAD(P)-bd_dom_sf"/>
</dbReference>
<dbReference type="OrthoDB" id="9815825at2"/>
<dbReference type="STRING" id="1678840.ATC1_131475"/>
<dbReference type="InterPro" id="IPR051450">
    <property type="entry name" value="Gfo/Idh/MocA_Oxidoreductases"/>
</dbReference>
<evidence type="ECO:0000259" key="1">
    <source>
        <dbReference type="Pfam" id="PF01408"/>
    </source>
</evidence>
<proteinExistence type="predicted"/>
<dbReference type="PANTHER" id="PTHR43377">
    <property type="entry name" value="BILIVERDIN REDUCTASE A"/>
    <property type="match status" value="1"/>
</dbReference>
<protein>
    <submittedName>
        <fullName evidence="3">Predicted dehydrogenase</fullName>
    </submittedName>
</protein>
<feature type="domain" description="Gfo/Idh/MocA-like oxidoreductase N-terminal" evidence="1">
    <location>
        <begin position="6"/>
        <end position="122"/>
    </location>
</feature>
<dbReference type="InterPro" id="IPR000683">
    <property type="entry name" value="Gfo/Idh/MocA-like_OxRdtase_N"/>
</dbReference>
<keyword evidence="4" id="KW-1185">Reference proteome</keyword>
<dbReference type="Pfam" id="PF01408">
    <property type="entry name" value="GFO_IDH_MocA"/>
    <property type="match status" value="1"/>
</dbReference>